<dbReference type="InterPro" id="IPR033413">
    <property type="entry name" value="DUF5117"/>
</dbReference>
<evidence type="ECO:0000259" key="3">
    <source>
        <dbReference type="Pfam" id="PF17162"/>
    </source>
</evidence>
<dbReference type="Proteomes" id="UP000293874">
    <property type="component" value="Unassembled WGS sequence"/>
</dbReference>
<dbReference type="PANTHER" id="PTHR38478:SF1">
    <property type="entry name" value="ZINC DEPENDENT METALLOPROTEASE DOMAIN LIPOPROTEIN"/>
    <property type="match status" value="1"/>
</dbReference>
<dbReference type="Pfam" id="PF17148">
    <property type="entry name" value="DUF5117"/>
    <property type="match status" value="1"/>
</dbReference>
<reference evidence="4 5" key="1">
    <citation type="submission" date="2019-02" db="EMBL/GenBank/DDBJ databases">
        <title>Genomic Encyclopedia of Type Strains, Phase IV (KMG-IV): sequencing the most valuable type-strain genomes for metagenomic binning, comparative biology and taxonomic classification.</title>
        <authorList>
            <person name="Goeker M."/>
        </authorList>
    </citation>
    <scope>NUCLEOTIDE SEQUENCE [LARGE SCALE GENOMIC DNA]</scope>
    <source>
        <strain evidence="4 5">DSM 18116</strain>
    </source>
</reference>
<gene>
    <name evidence="4" type="ORF">EV199_4582</name>
</gene>
<evidence type="ECO:0000259" key="1">
    <source>
        <dbReference type="Pfam" id="PF16313"/>
    </source>
</evidence>
<dbReference type="PROSITE" id="PS51257">
    <property type="entry name" value="PROKAR_LIPOPROTEIN"/>
    <property type="match status" value="1"/>
</dbReference>
<sequence length="835" mass="94202">MKKYFYLPLCVLAGSCAWFKGGTKDAAVSKKNAPASATVVAPKPPAVPPSKNGVKPLDQVVKNLPVQKGLFNVYSSKELDSVFFEIGDTLMGRDIMVINRVNRGPGGINLYAGEELEENTIYFEKAQNDNIRIRFRQVIADADSNQVIAKAVKLSNLDPVAGTFPIKAYGKDSASYVIDMSKFLKDGQSFVQKVAKGVNSNLLDIRRDQELMQIKVFPMNVELLSSHNTLLKEDKATGRPDQAPATLEMKTSFIALPKVPMQRRIMDPRIGYFANYSYVFGDKQQKSETQRFIVRWRLEPKSEDMARYKSGQLVEPAKPIVFYIDPNTPKQWRKYLILGVNDWSKAFEKAGFKNAIVGKEWPENDTTMDMDDARYSFIRYFPSEIPNAYGPNVNDPRSGEIIQSHIGWYHNVMSLVHDWYMVQAAPNDPEARKMQFDEELMGQLIRFVSSHEVGHTLGLRHNHISSSQTPVESLRDINYLKQHGHTASIMDYARFNYVAQPEDNIPQELLFPRIGEYDDWAIEWGYKYTGKTASDEKKELYDLTTQKLNANSRLLFGSYETGSHDPRSQSEDLGDNPAKANAYGIRNLKRVIEGLPEWTKTDDGFNRDLAQMYNQTANQYFRYVGHVIKFMGGTTTTIRTDNDAKPVVAPVAKDKQVDAMNFLVDEVLTTPTWLLSDKITDRTMGTGGPYANFVEDIQMRVINTLLDAPVIQNVVNNEKRFGNVKTLGTDQYLTMLRNNVWKELKQPSVKIDGYRRAIQKAYVGALSFNLANTTSSANPGEPNPYIETDSYSISVAELKSLLPIVKQAINKASDALTKAHLVDLELKLAKSANEK</sequence>
<feature type="domain" description="DUF5117" evidence="2">
    <location>
        <begin position="113"/>
        <end position="301"/>
    </location>
</feature>
<dbReference type="InterPro" id="IPR032534">
    <property type="entry name" value="EcxA_zinc-bd"/>
</dbReference>
<dbReference type="AlphaFoldDB" id="A0A4Q7MX47"/>
<dbReference type="CDD" id="cd04276">
    <property type="entry name" value="ZnMc_MMP_like_2"/>
    <property type="match status" value="1"/>
</dbReference>
<dbReference type="Pfam" id="PF16313">
    <property type="entry name" value="DUF4953"/>
    <property type="match status" value="1"/>
</dbReference>
<dbReference type="OrthoDB" id="9776599at2"/>
<organism evidence="4 5">
    <name type="scientific">Pseudobacter ginsenosidimutans</name>
    <dbReference type="NCBI Taxonomy" id="661488"/>
    <lineage>
        <taxon>Bacteria</taxon>
        <taxon>Pseudomonadati</taxon>
        <taxon>Bacteroidota</taxon>
        <taxon>Chitinophagia</taxon>
        <taxon>Chitinophagales</taxon>
        <taxon>Chitinophagaceae</taxon>
        <taxon>Pseudobacter</taxon>
    </lineage>
</organism>
<feature type="domain" description="EcxA zinc-binding" evidence="1">
    <location>
        <begin position="433"/>
        <end position="746"/>
    </location>
</feature>
<dbReference type="Gene3D" id="3.40.390.10">
    <property type="entry name" value="Collagenase (Catalytic Domain)"/>
    <property type="match status" value="1"/>
</dbReference>
<keyword evidence="5" id="KW-1185">Reference proteome</keyword>
<dbReference type="InterPro" id="IPR034032">
    <property type="entry name" value="Zn_MMP-like_bac"/>
</dbReference>
<accession>A0A4Q7MX47</accession>
<dbReference type="Pfam" id="PF17162">
    <property type="entry name" value="DUF5118"/>
    <property type="match status" value="1"/>
</dbReference>
<dbReference type="SUPFAM" id="SSF55486">
    <property type="entry name" value="Metalloproteases ('zincins'), catalytic domain"/>
    <property type="match status" value="1"/>
</dbReference>
<proteinExistence type="predicted"/>
<dbReference type="EMBL" id="SGXA01000002">
    <property type="protein sequence ID" value="RZS72659.1"/>
    <property type="molecule type" value="Genomic_DNA"/>
</dbReference>
<evidence type="ECO:0000313" key="4">
    <source>
        <dbReference type="EMBL" id="RZS72659.1"/>
    </source>
</evidence>
<evidence type="ECO:0000313" key="5">
    <source>
        <dbReference type="Proteomes" id="UP000293874"/>
    </source>
</evidence>
<dbReference type="InterPro" id="IPR024079">
    <property type="entry name" value="MetalloPept_cat_dom_sf"/>
</dbReference>
<comment type="caution">
    <text evidence="4">The sequence shown here is derived from an EMBL/GenBank/DDBJ whole genome shotgun (WGS) entry which is preliminary data.</text>
</comment>
<protein>
    <submittedName>
        <fullName evidence="4">Uncharacterized protein DUF5118</fullName>
    </submittedName>
</protein>
<feature type="domain" description="DUF5118" evidence="3">
    <location>
        <begin position="55"/>
        <end position="103"/>
    </location>
</feature>
<dbReference type="GO" id="GO:0008237">
    <property type="term" value="F:metallopeptidase activity"/>
    <property type="evidence" value="ECO:0007669"/>
    <property type="project" value="InterPro"/>
</dbReference>
<dbReference type="InterPro" id="IPR033428">
    <property type="entry name" value="DUF5118"/>
</dbReference>
<evidence type="ECO:0000259" key="2">
    <source>
        <dbReference type="Pfam" id="PF17148"/>
    </source>
</evidence>
<name>A0A4Q7MX47_9BACT</name>
<dbReference type="PANTHER" id="PTHR38478">
    <property type="entry name" value="PEPTIDASE M1A AND M12B"/>
    <property type="match status" value="1"/>
</dbReference>
<dbReference type="RefSeq" id="WP_130543055.1">
    <property type="nucleotide sequence ID" value="NZ_CP042431.1"/>
</dbReference>